<feature type="transmembrane region" description="Helical" evidence="2">
    <location>
        <begin position="39"/>
        <end position="57"/>
    </location>
</feature>
<feature type="transmembrane region" description="Helical" evidence="2">
    <location>
        <begin position="160"/>
        <end position="184"/>
    </location>
</feature>
<sequence length="498" mass="54358">MGKIRYDGFAKTRCCSHTSQLPELPSEADEAFNALIREWILTLVVFLGLYVASHLTLRRFRFRYPGDAEEQDRWHIPLVLCGVGLTVAFGAMVLVPFTILGHEAMASYGDSWYVKWISYSLILGLWNKIFWGANLSLFFILPLAYFYYEAEGLGGKGALARLYEAAVVFALVSSMLAGLVYLLYNSLSLPTSQYLVFSYSLISMLGSLLFLGTAPLGVLRLASYTTKLARNVRGGLPLSRSNGAAPPIHPSALPFERTALRVRREAASTRWRVVLTHIAYAASLLLGLVMSLFAGYIVVRVALHLFVGLFLTALIPTLAAQLRRSMLAAFAPLSALGTLLDCSAVVYLIPSILLGFYALPGLGRLRPVVGKTSMGGVVANTGAMVLMASSFPVVVDLLGLSRLDLMGAFGCASYARDPWFAACYCIAFLIASVLYSTAVLTILLHCPHGLWVYNFNKGNLNVGPSTGSTPLLWSWCSSRRLCPPQRLSCDHLAVFFAC</sequence>
<dbReference type="PANTHER" id="PTHR12625:SF0">
    <property type="entry name" value="PROTEIN LILIPOD"/>
    <property type="match status" value="1"/>
</dbReference>
<feature type="transmembrane region" description="Helical" evidence="2">
    <location>
        <begin position="301"/>
        <end position="320"/>
    </location>
</feature>
<dbReference type="GeneID" id="14918744"/>
<keyword evidence="2" id="KW-0812">Transmembrane</keyword>
<evidence type="ECO:0000313" key="3">
    <source>
        <dbReference type="EMBL" id="ELR18013.1"/>
    </source>
</evidence>
<evidence type="ECO:0000256" key="2">
    <source>
        <dbReference type="SAM" id="Phobius"/>
    </source>
</evidence>
<gene>
    <name evidence="3" type="ORF">ACA1_210100</name>
</gene>
<dbReference type="OrthoDB" id="5596951at2759"/>
<dbReference type="EMBL" id="KB007966">
    <property type="protein sequence ID" value="ELR18013.1"/>
    <property type="molecule type" value="Genomic_DNA"/>
</dbReference>
<evidence type="ECO:0000256" key="1">
    <source>
        <dbReference type="ARBA" id="ARBA00010487"/>
    </source>
</evidence>
<dbReference type="Proteomes" id="UP000011083">
    <property type="component" value="Unassembled WGS sequence"/>
</dbReference>
<feature type="transmembrane region" description="Helical" evidence="2">
    <location>
        <begin position="377"/>
        <end position="398"/>
    </location>
</feature>
<dbReference type="InterPro" id="IPR006876">
    <property type="entry name" value="LMBR1-like_membr_prot"/>
</dbReference>
<dbReference type="PANTHER" id="PTHR12625">
    <property type="entry name" value="LIPOCALIN-1 INTERACTING MEMBRANE RECEPTOR LIMR"/>
    <property type="match status" value="1"/>
</dbReference>
<comment type="similarity">
    <text evidence="1">Belongs to the LIMR family.</text>
</comment>
<dbReference type="RefSeq" id="XP_004340030.1">
    <property type="nucleotide sequence ID" value="XM_004339982.1"/>
</dbReference>
<dbReference type="AlphaFoldDB" id="L8GZR6"/>
<feature type="transmembrane region" description="Helical" evidence="2">
    <location>
        <begin position="78"/>
        <end position="99"/>
    </location>
</feature>
<dbReference type="PRINTS" id="PR01692">
    <property type="entry name" value="LIPOCALINIMR"/>
</dbReference>
<name>L8GZR6_ACACF</name>
<keyword evidence="2" id="KW-0472">Membrane</keyword>
<feature type="transmembrane region" description="Helical" evidence="2">
    <location>
        <begin position="129"/>
        <end position="148"/>
    </location>
</feature>
<feature type="transmembrane region" description="Helical" evidence="2">
    <location>
        <begin position="273"/>
        <end position="295"/>
    </location>
</feature>
<dbReference type="STRING" id="1257118.L8GZR6"/>
<dbReference type="Pfam" id="PF04791">
    <property type="entry name" value="LMBR1"/>
    <property type="match status" value="1"/>
</dbReference>
<organism evidence="3 4">
    <name type="scientific">Acanthamoeba castellanii (strain ATCC 30010 / Neff)</name>
    <dbReference type="NCBI Taxonomy" id="1257118"/>
    <lineage>
        <taxon>Eukaryota</taxon>
        <taxon>Amoebozoa</taxon>
        <taxon>Discosea</taxon>
        <taxon>Longamoebia</taxon>
        <taxon>Centramoebida</taxon>
        <taxon>Acanthamoebidae</taxon>
        <taxon>Acanthamoeba</taxon>
    </lineage>
</organism>
<feature type="transmembrane region" description="Helical" evidence="2">
    <location>
        <begin position="419"/>
        <end position="444"/>
    </location>
</feature>
<reference evidence="3 4" key="1">
    <citation type="journal article" date="2013" name="Genome Biol.">
        <title>Genome of Acanthamoeba castellanii highlights extensive lateral gene transfer and early evolution of tyrosine kinase signaling.</title>
        <authorList>
            <person name="Clarke M."/>
            <person name="Lohan A.J."/>
            <person name="Liu B."/>
            <person name="Lagkouvardos I."/>
            <person name="Roy S."/>
            <person name="Zafar N."/>
            <person name="Bertelli C."/>
            <person name="Schilde C."/>
            <person name="Kianianmomeni A."/>
            <person name="Burglin T.R."/>
            <person name="Frech C."/>
            <person name="Turcotte B."/>
            <person name="Kopec K.O."/>
            <person name="Synnott J.M."/>
            <person name="Choo C."/>
            <person name="Paponov I."/>
            <person name="Finkler A."/>
            <person name="Soon Heng Tan C."/>
            <person name="Hutchins A.P."/>
            <person name="Weinmeier T."/>
            <person name="Rattei T."/>
            <person name="Chu J.S."/>
            <person name="Gimenez G."/>
            <person name="Irimia M."/>
            <person name="Rigden D.J."/>
            <person name="Fitzpatrick D.A."/>
            <person name="Lorenzo-Morales J."/>
            <person name="Bateman A."/>
            <person name="Chiu C.H."/>
            <person name="Tang P."/>
            <person name="Hegemann P."/>
            <person name="Fromm H."/>
            <person name="Raoult D."/>
            <person name="Greub G."/>
            <person name="Miranda-Saavedra D."/>
            <person name="Chen N."/>
            <person name="Nash P."/>
            <person name="Ginger M.L."/>
            <person name="Horn M."/>
            <person name="Schaap P."/>
            <person name="Caler L."/>
            <person name="Loftus B."/>
        </authorList>
    </citation>
    <scope>NUCLEOTIDE SEQUENCE [LARGE SCALE GENOMIC DNA]</scope>
    <source>
        <strain evidence="3 4">Neff</strain>
    </source>
</reference>
<keyword evidence="2" id="KW-1133">Transmembrane helix</keyword>
<keyword evidence="4" id="KW-1185">Reference proteome</keyword>
<dbReference type="GO" id="GO:0007165">
    <property type="term" value="P:signal transduction"/>
    <property type="evidence" value="ECO:0007669"/>
    <property type="project" value="TreeGrafter"/>
</dbReference>
<dbReference type="InterPro" id="IPR008075">
    <property type="entry name" value="LIMR"/>
</dbReference>
<dbReference type="KEGG" id="acan:ACA1_210100"/>
<dbReference type="GO" id="GO:0005886">
    <property type="term" value="C:plasma membrane"/>
    <property type="evidence" value="ECO:0007669"/>
    <property type="project" value="TreeGrafter"/>
</dbReference>
<dbReference type="VEuPathDB" id="AmoebaDB:ACA1_210100"/>
<feature type="transmembrane region" description="Helical" evidence="2">
    <location>
        <begin position="196"/>
        <end position="219"/>
    </location>
</feature>
<evidence type="ECO:0000313" key="4">
    <source>
        <dbReference type="Proteomes" id="UP000011083"/>
    </source>
</evidence>
<feature type="transmembrane region" description="Helical" evidence="2">
    <location>
        <begin position="327"/>
        <end position="357"/>
    </location>
</feature>
<protein>
    <submittedName>
        <fullName evidence="3">Protein lmbr1l, putative</fullName>
    </submittedName>
</protein>
<proteinExistence type="inferred from homology"/>
<accession>L8GZR6</accession>
<dbReference type="OMA" id="QQRRTWW"/>
<dbReference type="GO" id="GO:0004888">
    <property type="term" value="F:transmembrane signaling receptor activity"/>
    <property type="evidence" value="ECO:0007669"/>
    <property type="project" value="TreeGrafter"/>
</dbReference>